<feature type="domain" description="GmrSD restriction endonucleases C-terminal" evidence="2">
    <location>
        <begin position="519"/>
        <end position="635"/>
    </location>
</feature>
<gene>
    <name evidence="3" type="ORF">WH52_07210</name>
</gene>
<evidence type="ECO:0000313" key="4">
    <source>
        <dbReference type="Proteomes" id="UP000194221"/>
    </source>
</evidence>
<dbReference type="InterPro" id="IPR004919">
    <property type="entry name" value="GmrSD_N"/>
</dbReference>
<evidence type="ECO:0000259" key="1">
    <source>
        <dbReference type="Pfam" id="PF03235"/>
    </source>
</evidence>
<comment type="caution">
    <text evidence="3">The sequence shown here is derived from an EMBL/GenBank/DDBJ whole genome shotgun (WGS) entry which is preliminary data.</text>
</comment>
<dbReference type="OrthoDB" id="9798761at2"/>
<dbReference type="InParanoid" id="A0A1Y2PFN3"/>
<dbReference type="RefSeq" id="WP_086030259.1">
    <property type="nucleotide sequence ID" value="NZ_LAPZ01000003.1"/>
</dbReference>
<dbReference type="EMBL" id="LAPZ01000003">
    <property type="protein sequence ID" value="OSY88529.1"/>
    <property type="molecule type" value="Genomic_DNA"/>
</dbReference>
<feature type="domain" description="GmrSD restriction endonucleases N-terminal" evidence="1">
    <location>
        <begin position="10"/>
        <end position="212"/>
    </location>
</feature>
<organism evidence="3 4">
    <name type="scientific">Tenacibaculum holothuriorum</name>
    <dbReference type="NCBI Taxonomy" id="1635173"/>
    <lineage>
        <taxon>Bacteria</taxon>
        <taxon>Pseudomonadati</taxon>
        <taxon>Bacteroidota</taxon>
        <taxon>Flavobacteriia</taxon>
        <taxon>Flavobacteriales</taxon>
        <taxon>Flavobacteriaceae</taxon>
        <taxon>Tenacibaculum</taxon>
    </lineage>
</organism>
<dbReference type="PANTHER" id="PTHR35149:SF1">
    <property type="entry name" value="DUF5655 DOMAIN-CONTAINING PROTEIN"/>
    <property type="match status" value="1"/>
</dbReference>
<dbReference type="STRING" id="1635173.WH52_07210"/>
<evidence type="ECO:0008006" key="5">
    <source>
        <dbReference type="Google" id="ProtNLM"/>
    </source>
</evidence>
<dbReference type="Pfam" id="PF07510">
    <property type="entry name" value="GmrSD_C"/>
    <property type="match status" value="1"/>
</dbReference>
<dbReference type="Proteomes" id="UP000194221">
    <property type="component" value="Unassembled WGS sequence"/>
</dbReference>
<name>A0A1Y2PFN3_9FLAO</name>
<dbReference type="Pfam" id="PF03235">
    <property type="entry name" value="GmrSD_N"/>
    <property type="match status" value="1"/>
</dbReference>
<evidence type="ECO:0000313" key="3">
    <source>
        <dbReference type="EMBL" id="OSY88529.1"/>
    </source>
</evidence>
<dbReference type="PANTHER" id="PTHR35149">
    <property type="entry name" value="SLL5132 PROTEIN"/>
    <property type="match status" value="1"/>
</dbReference>
<dbReference type="InterPro" id="IPR011089">
    <property type="entry name" value="GmrSD_C"/>
</dbReference>
<reference evidence="3 4" key="1">
    <citation type="submission" date="2015-03" db="EMBL/GenBank/DDBJ databases">
        <title>Genome sequence of Tenacibaculum sp. S2-2, isolated from intestinal microbiota of sea cucumber, Apostichopus japonicas.</title>
        <authorList>
            <person name="Shao Z."/>
            <person name="Wang L."/>
            <person name="Li X."/>
        </authorList>
    </citation>
    <scope>NUCLEOTIDE SEQUENCE [LARGE SCALE GENOMIC DNA]</scope>
    <source>
        <strain evidence="3 4">S2-2</strain>
    </source>
</reference>
<protein>
    <recommendedName>
        <fullName evidence="5">DUF262 domain-containing protein</fullName>
    </recommendedName>
</protein>
<sequence>MESKLDQLNIQEVFSNNKYTIPVYQRNYAWKEAQVSQLIQDIYDYAINENTNSQNYYIGSLVVFERKAIDGSIIYETIDGQQRLTTLNILLSVLKNEFDINIDNYKTNLHFDSRPMSSKTLEHIYNKTKNEDINKSEKDLNTRITDAYTTTTNQLNKLKANNHLKKFVTYLKDKVILLRVPVPHDTDLNHYFEIMNNRGEQLEKHEVLKAKMLKVFKDDKKATKAFNSIWEACANMEKYVQYGFKPNDRVELFGGDWNNLKATNFNEILSCFKNEEDNINQDELSIQELLKSTYTVDFQNKNEEDSPERFNSVINFSNFLLHILRILVNQYDAYTTFDKNIPLDDKRLLDTFEYFLRLDEQPKKEFVEDFAFLLLKGKFFYDKYIIKRNLKNDKWSLKYLKGVDKKPRYLNSFGNEFDNDLNGLNKKILMLLSMFHVSAPTLIYKHWLNASLNYLLNQEVLSDEAYIQYLEKLSDAFLYDRFLAHNELDYYEIIYTNNGIPTNETKDLALNKLNQGTQVENFIFNRLDYLLWKKDQHSEKKEFSDFIFSFRTSVEHYYPQNPLEGQEKIEKNTLDNFGNLCLISRSKNSKLSNYMPTAKKEHYKNKDSIESIKQQLMMRKEFWNVFEIREHSEKMKSILIQRTN</sequence>
<accession>A0A1Y2PFN3</accession>
<keyword evidence="4" id="KW-1185">Reference proteome</keyword>
<proteinExistence type="predicted"/>
<dbReference type="AlphaFoldDB" id="A0A1Y2PFN3"/>
<evidence type="ECO:0000259" key="2">
    <source>
        <dbReference type="Pfam" id="PF07510"/>
    </source>
</evidence>